<feature type="transmembrane region" description="Helical" evidence="1">
    <location>
        <begin position="28"/>
        <end position="51"/>
    </location>
</feature>
<keyword evidence="3" id="KW-1185">Reference proteome</keyword>
<keyword evidence="1" id="KW-0472">Membrane</keyword>
<protein>
    <submittedName>
        <fullName evidence="2">Uncharacterized protein</fullName>
    </submittedName>
</protein>
<evidence type="ECO:0000256" key="1">
    <source>
        <dbReference type="SAM" id="Phobius"/>
    </source>
</evidence>
<evidence type="ECO:0000313" key="2">
    <source>
        <dbReference type="EMBL" id="SEI70238.1"/>
    </source>
</evidence>
<reference evidence="2 3" key="1">
    <citation type="submission" date="2016-10" db="EMBL/GenBank/DDBJ databases">
        <authorList>
            <person name="de Groot N.N."/>
        </authorList>
    </citation>
    <scope>NUCLEOTIDE SEQUENCE [LARGE SCALE GENOMIC DNA]</scope>
    <source>
        <strain evidence="2 3">DSM 26515</strain>
    </source>
</reference>
<dbReference type="AlphaFoldDB" id="A0A1H6SQK8"/>
<proteinExistence type="predicted"/>
<gene>
    <name evidence="2" type="ORF">SAMN04487997_1517</name>
</gene>
<sequence>MKHLTSLALVAAATVAYAAGYGPLFFGAPMLGALLLLGGVALEVSFCRRLLRVRASTR</sequence>
<name>A0A1H6SQK8_9GAMM</name>
<keyword evidence="1" id="KW-1133">Transmembrane helix</keyword>
<dbReference type="STRING" id="529704.SAMN02927913_1432"/>
<dbReference type="EMBL" id="FNYC01000002">
    <property type="protein sequence ID" value="SEI70238.1"/>
    <property type="molecule type" value="Genomic_DNA"/>
</dbReference>
<accession>A0A1H6SQK8</accession>
<evidence type="ECO:0000313" key="3">
    <source>
        <dbReference type="Proteomes" id="UP000199420"/>
    </source>
</evidence>
<dbReference type="RefSeq" id="WP_139202387.1">
    <property type="nucleotide sequence ID" value="NZ_FNYC01000002.1"/>
</dbReference>
<keyword evidence="1" id="KW-0812">Transmembrane</keyword>
<organism evidence="2 3">
    <name type="scientific">Frateuria terrea</name>
    <dbReference type="NCBI Taxonomy" id="529704"/>
    <lineage>
        <taxon>Bacteria</taxon>
        <taxon>Pseudomonadati</taxon>
        <taxon>Pseudomonadota</taxon>
        <taxon>Gammaproteobacteria</taxon>
        <taxon>Lysobacterales</taxon>
        <taxon>Rhodanobacteraceae</taxon>
        <taxon>Frateuria</taxon>
    </lineage>
</organism>
<dbReference type="Proteomes" id="UP000199420">
    <property type="component" value="Unassembled WGS sequence"/>
</dbReference>